<organism evidence="2 3">
    <name type="scientific">Mucor plumbeus</name>
    <dbReference type="NCBI Taxonomy" id="97098"/>
    <lineage>
        <taxon>Eukaryota</taxon>
        <taxon>Fungi</taxon>
        <taxon>Fungi incertae sedis</taxon>
        <taxon>Mucoromycota</taxon>
        <taxon>Mucoromycotina</taxon>
        <taxon>Mucoromycetes</taxon>
        <taxon>Mucorales</taxon>
        <taxon>Mucorineae</taxon>
        <taxon>Mucoraceae</taxon>
        <taxon>Mucor</taxon>
    </lineage>
</organism>
<proteinExistence type="predicted"/>
<sequence length="16" mass="1897">MIIIDNIKYACQKCIK</sequence>
<dbReference type="Proteomes" id="UP000650833">
    <property type="component" value="Unassembled WGS sequence"/>
</dbReference>
<evidence type="ECO:0000313" key="3">
    <source>
        <dbReference type="Proteomes" id="UP000650833"/>
    </source>
</evidence>
<dbReference type="AlphaFoldDB" id="A0A8H7R8R1"/>
<gene>
    <name evidence="2" type="ORF">INT46_003480</name>
</gene>
<dbReference type="InterPro" id="IPR001083">
    <property type="entry name" value="Cu_fist_DNA-bd_dom"/>
</dbReference>
<dbReference type="GO" id="GO:0005634">
    <property type="term" value="C:nucleus"/>
    <property type="evidence" value="ECO:0007669"/>
    <property type="project" value="InterPro"/>
</dbReference>
<feature type="domain" description="Copper-fist" evidence="1">
    <location>
        <begin position="1"/>
        <end position="16"/>
    </location>
</feature>
<evidence type="ECO:0000313" key="2">
    <source>
        <dbReference type="EMBL" id="KAG2205171.1"/>
    </source>
</evidence>
<dbReference type="GO" id="GO:0005507">
    <property type="term" value="F:copper ion binding"/>
    <property type="evidence" value="ECO:0007669"/>
    <property type="project" value="InterPro"/>
</dbReference>
<dbReference type="GO" id="GO:0003677">
    <property type="term" value="F:DNA binding"/>
    <property type="evidence" value="ECO:0007669"/>
    <property type="project" value="InterPro"/>
</dbReference>
<accession>A0A8H7R8R1</accession>
<dbReference type="InterPro" id="IPR036395">
    <property type="entry name" value="Cu_fist_DNA-bd_dom_sf"/>
</dbReference>
<keyword evidence="3" id="KW-1185">Reference proteome</keyword>
<dbReference type="GO" id="GO:0003700">
    <property type="term" value="F:DNA-binding transcription factor activity"/>
    <property type="evidence" value="ECO:0007669"/>
    <property type="project" value="InterPro"/>
</dbReference>
<dbReference type="PROSITE" id="PS50073">
    <property type="entry name" value="COPPER_FIST_2"/>
    <property type="match status" value="1"/>
</dbReference>
<feature type="non-terminal residue" evidence="2">
    <location>
        <position position="1"/>
    </location>
</feature>
<name>A0A8H7R8R1_9FUNG</name>
<dbReference type="Gene3D" id="3.90.430.10">
    <property type="entry name" value="Copper fist DNA-binding domain"/>
    <property type="match status" value="1"/>
</dbReference>
<comment type="caution">
    <text evidence="2">The sequence shown here is derived from an EMBL/GenBank/DDBJ whole genome shotgun (WGS) entry which is preliminary data.</text>
</comment>
<reference evidence="2" key="1">
    <citation type="submission" date="2020-12" db="EMBL/GenBank/DDBJ databases">
        <title>Metabolic potential, ecology and presence of endohyphal bacteria is reflected in genomic diversity of Mucoromycotina.</title>
        <authorList>
            <person name="Muszewska A."/>
            <person name="Okrasinska A."/>
            <person name="Steczkiewicz K."/>
            <person name="Drgas O."/>
            <person name="Orlowska M."/>
            <person name="Perlinska-Lenart U."/>
            <person name="Aleksandrzak-Piekarczyk T."/>
            <person name="Szatraj K."/>
            <person name="Zielenkiewicz U."/>
            <person name="Pilsyk S."/>
            <person name="Malc E."/>
            <person name="Mieczkowski P."/>
            <person name="Kruszewska J.S."/>
            <person name="Biernat P."/>
            <person name="Pawlowska J."/>
        </authorList>
    </citation>
    <scope>NUCLEOTIDE SEQUENCE</scope>
    <source>
        <strain evidence="2">CBS 226.32</strain>
    </source>
</reference>
<evidence type="ECO:0000259" key="1">
    <source>
        <dbReference type="PROSITE" id="PS50073"/>
    </source>
</evidence>
<protein>
    <recommendedName>
        <fullName evidence="1">Copper-fist domain-containing protein</fullName>
    </recommendedName>
</protein>
<dbReference type="EMBL" id="JAEPRC010000181">
    <property type="protein sequence ID" value="KAG2205171.1"/>
    <property type="molecule type" value="Genomic_DNA"/>
</dbReference>
<dbReference type="SUPFAM" id="SSF57879">
    <property type="entry name" value="Zinc domain conserved in yeast copper-regulated transcription factors"/>
    <property type="match status" value="1"/>
</dbReference>